<evidence type="ECO:0000313" key="2">
    <source>
        <dbReference type="EMBL" id="KAK7041545.1"/>
    </source>
</evidence>
<gene>
    <name evidence="2" type="ORF">VNI00_009132</name>
</gene>
<dbReference type="Proteomes" id="UP001383192">
    <property type="component" value="Unassembled WGS sequence"/>
</dbReference>
<sequence>MTKSDPAYIAQYREDARLDLFGEAELKWLQDEFPTLPDETHRMMQTWRVRSRQLLRKRELSHARYLRNQDTIKLKALEYQRRRQALLKQDATTEIYSKEDHREVQRWYHERNRDIINAKARARRANRKKLQLAEKATATTDKTDISSNYVFGRGGNLVATRKIGANVHQQDTRSRSSYTEGRTIREYFLWLVCLAPWSQPPCLPFPVVVSAYRRDRSQSIGLMDERDNEVLAHAEDTNDGEALNGPSKDADASVSNPHAREHGSHDALRSLPPPEDPAGTNTALGEQEKAHEEPYGDDDIEERNGQDDEDHEDDVPSGSGKGKRKNKGKCRRPGNPGNFEDEALAFLEAAYPEYEKLKRRSKESGEWLRNIIAKFIAKFPDYKISRARHTKPLSDVDLDSLTPDERKSHKRKLANRAANEREDERLAQAIRRFYHWKASDMRAKDGESVGNFLKTVVKESARPRRQQVDHYLMTHPEYKDQITSHSKETGSADRLPERRDAARKVWVEMEEGKRKEIMDEIDRNLAAALKAYGESKEGQASAETHRSRTRRSVGRIMQPIIDVLHRETGLSFVLLAGEDMDGQGLFDSATLSASPPGTPKITQYNVDKFQSFIGFFYHYLRMIRHPVTNNTNETSVSMPDNSSSNSEVTPANLNKRRRQVSKRAEDDDGTSSDEEEDELSNKGGDEDAYGGVADDEDGLHSEEEIGEDGSKEIEEHEYPKGSYMAERAENIRRNQALLKSLGLDRSIFASAKPKTSTTSNSRSSSSSGLQRRSARLNKKSSEMDDASVDASLSMGQDGQEEDAQLPGVVNDWAETVLSESRHRVLAECQRFIDDDPAVTTGTLTDLVVGLTPDNSVARTAWVSHISKLGEVWREREEDPLGNIDWPAPPDAELLASDVSPAAALPEPITATIITTTIDEDIQLPAGSDAAAALEDTTSVPINSRTSSTTTLALQHGNKDENPIPDSLPASPPDNSNSKSPVPAIVTDSDAHSQEVVDAYAAVTVPRAYAYEPGEHESKTIQWFVEYLIGTPTKYSGPPRPEIWNSVVFRWADLQECWEKVPGLKDKKAPKDHRPTCIDSWNKTGRNRSVLSLPLEGTKLETLRVEWWKWWSFVHPETATHRDGFIVPDKGLVADEMHMRGEHRLVLFLVLLRWWHDLGGHSDPCGMWEEAVKSLYLVMDLMLNQIIQTAQDSPGTVTAGTKRKPEKEQKSARSSKRRRRP</sequence>
<comment type="caution">
    <text evidence="2">The sequence shown here is derived from an EMBL/GenBank/DDBJ whole genome shotgun (WGS) entry which is preliminary data.</text>
</comment>
<proteinExistence type="predicted"/>
<dbReference type="AlphaFoldDB" id="A0AAW0CU06"/>
<feature type="region of interest" description="Disordered" evidence="1">
    <location>
        <begin position="236"/>
        <end position="338"/>
    </location>
</feature>
<feature type="region of interest" description="Disordered" evidence="1">
    <location>
        <begin position="1191"/>
        <end position="1220"/>
    </location>
</feature>
<keyword evidence="3" id="KW-1185">Reference proteome</keyword>
<feature type="region of interest" description="Disordered" evidence="1">
    <location>
        <begin position="751"/>
        <end position="806"/>
    </location>
</feature>
<reference evidence="2 3" key="1">
    <citation type="submission" date="2024-01" db="EMBL/GenBank/DDBJ databases">
        <title>A draft genome for a cacao thread blight-causing isolate of Paramarasmius palmivorus.</title>
        <authorList>
            <person name="Baruah I.K."/>
            <person name="Bukari Y."/>
            <person name="Amoako-Attah I."/>
            <person name="Meinhardt L.W."/>
            <person name="Bailey B.A."/>
            <person name="Cohen S.P."/>
        </authorList>
    </citation>
    <scope>NUCLEOTIDE SEQUENCE [LARGE SCALE GENOMIC DNA]</scope>
    <source>
        <strain evidence="2 3">GH-12</strain>
    </source>
</reference>
<evidence type="ECO:0000256" key="1">
    <source>
        <dbReference type="SAM" id="MobiDB-lite"/>
    </source>
</evidence>
<feature type="compositionally biased region" description="Basic and acidic residues" evidence="1">
    <location>
        <begin position="258"/>
        <end position="268"/>
    </location>
</feature>
<feature type="region of interest" description="Disordered" evidence="1">
    <location>
        <begin position="936"/>
        <end position="984"/>
    </location>
</feature>
<feature type="compositionally biased region" description="Acidic residues" evidence="1">
    <location>
        <begin position="295"/>
        <end position="315"/>
    </location>
</feature>
<feature type="compositionally biased region" description="Basic and acidic residues" evidence="1">
    <location>
        <begin position="698"/>
        <end position="719"/>
    </location>
</feature>
<feature type="compositionally biased region" description="Polar residues" evidence="1">
    <location>
        <begin position="631"/>
        <end position="640"/>
    </location>
</feature>
<accession>A0AAW0CU06</accession>
<feature type="compositionally biased region" description="Acidic residues" evidence="1">
    <location>
        <begin position="666"/>
        <end position="678"/>
    </location>
</feature>
<feature type="compositionally biased region" description="Basic residues" evidence="1">
    <location>
        <begin position="321"/>
        <end position="332"/>
    </location>
</feature>
<feature type="region of interest" description="Disordered" evidence="1">
    <location>
        <begin position="394"/>
        <end position="421"/>
    </location>
</feature>
<evidence type="ECO:0000313" key="3">
    <source>
        <dbReference type="Proteomes" id="UP001383192"/>
    </source>
</evidence>
<organism evidence="2 3">
    <name type="scientific">Paramarasmius palmivorus</name>
    <dbReference type="NCBI Taxonomy" id="297713"/>
    <lineage>
        <taxon>Eukaryota</taxon>
        <taxon>Fungi</taxon>
        <taxon>Dikarya</taxon>
        <taxon>Basidiomycota</taxon>
        <taxon>Agaricomycotina</taxon>
        <taxon>Agaricomycetes</taxon>
        <taxon>Agaricomycetidae</taxon>
        <taxon>Agaricales</taxon>
        <taxon>Marasmiineae</taxon>
        <taxon>Marasmiaceae</taxon>
        <taxon>Paramarasmius</taxon>
    </lineage>
</organism>
<name>A0AAW0CU06_9AGAR</name>
<feature type="compositionally biased region" description="Polar residues" evidence="1">
    <location>
        <begin position="936"/>
        <end position="952"/>
    </location>
</feature>
<protein>
    <submittedName>
        <fullName evidence="2">Uncharacterized protein</fullName>
    </submittedName>
</protein>
<feature type="region of interest" description="Disordered" evidence="1">
    <location>
        <begin position="631"/>
        <end position="719"/>
    </location>
</feature>
<feature type="compositionally biased region" description="Low complexity" evidence="1">
    <location>
        <begin position="755"/>
        <end position="771"/>
    </location>
</feature>
<dbReference type="EMBL" id="JAYKXP010000033">
    <property type="protein sequence ID" value="KAK7041545.1"/>
    <property type="molecule type" value="Genomic_DNA"/>
</dbReference>